<accession>A0A6I0FHY5</accession>
<sequence>MVYKFDIKQKVITTAFLLFFLIKSIYSIFITTKITISGFYIGILTCILIRFIYIFFYKITLLDKKMILNGLVKKEIAFKSIKKIVINKKSVNIETLQDENIILYKGNIGKFDEFASNLSIKINNII</sequence>
<proteinExistence type="predicted"/>
<evidence type="ECO:0000313" key="3">
    <source>
        <dbReference type="Proteomes" id="UP000432715"/>
    </source>
</evidence>
<feature type="transmembrane region" description="Helical" evidence="1">
    <location>
        <begin position="37"/>
        <end position="56"/>
    </location>
</feature>
<evidence type="ECO:0000256" key="1">
    <source>
        <dbReference type="SAM" id="Phobius"/>
    </source>
</evidence>
<protein>
    <submittedName>
        <fullName evidence="2">Uncharacterized protein</fullName>
    </submittedName>
</protein>
<evidence type="ECO:0000313" key="2">
    <source>
        <dbReference type="EMBL" id="KAB3535781.1"/>
    </source>
</evidence>
<dbReference type="RefSeq" id="WP_151860628.1">
    <property type="nucleotide sequence ID" value="NZ_WBZC01000015.1"/>
</dbReference>
<comment type="caution">
    <text evidence="2">The sequence shown here is derived from an EMBL/GenBank/DDBJ whole genome shotgun (WGS) entry which is preliminary data.</text>
</comment>
<name>A0A6I0FHY5_9FIRM</name>
<dbReference type="OrthoDB" id="9887576at2"/>
<keyword evidence="3" id="KW-1185">Reference proteome</keyword>
<gene>
    <name evidence="2" type="ORF">F8154_05635</name>
</gene>
<keyword evidence="1" id="KW-1133">Transmembrane helix</keyword>
<keyword evidence="1" id="KW-0812">Transmembrane</keyword>
<reference evidence="2 3" key="1">
    <citation type="submission" date="2019-10" db="EMBL/GenBank/DDBJ databases">
        <title>Alkaliphilus serpentinus sp. nov. and Alkaliphilus pronyensis sp. nov., two novel anaerobic alkaliphilic species isolated from the serpentinized-hosted hydrothermal field of the Prony Bay (New Caledonia).</title>
        <authorList>
            <person name="Postec A."/>
        </authorList>
    </citation>
    <scope>NUCLEOTIDE SEQUENCE [LARGE SCALE GENOMIC DNA]</scope>
    <source>
        <strain evidence="2 3">LacV</strain>
    </source>
</reference>
<dbReference type="AlphaFoldDB" id="A0A6I0FHY5"/>
<dbReference type="EMBL" id="WBZC01000015">
    <property type="protein sequence ID" value="KAB3535781.1"/>
    <property type="molecule type" value="Genomic_DNA"/>
</dbReference>
<dbReference type="Proteomes" id="UP000432715">
    <property type="component" value="Unassembled WGS sequence"/>
</dbReference>
<keyword evidence="1" id="KW-0472">Membrane</keyword>
<organism evidence="2 3">
    <name type="scientific">Alkaliphilus pronyensis</name>
    <dbReference type="NCBI Taxonomy" id="1482732"/>
    <lineage>
        <taxon>Bacteria</taxon>
        <taxon>Bacillati</taxon>
        <taxon>Bacillota</taxon>
        <taxon>Clostridia</taxon>
        <taxon>Peptostreptococcales</taxon>
        <taxon>Natronincolaceae</taxon>
        <taxon>Alkaliphilus</taxon>
    </lineage>
</organism>